<dbReference type="PANTHER" id="PTHR45626">
    <property type="entry name" value="TRANSCRIPTION TERMINATION FACTOR 2-RELATED"/>
    <property type="match status" value="1"/>
</dbReference>
<comment type="caution">
    <text evidence="7">The sequence shown here is derived from an EMBL/GenBank/DDBJ whole genome shotgun (WGS) entry which is preliminary data.</text>
</comment>
<dbReference type="AlphaFoldDB" id="A0A507QMI6"/>
<dbReference type="GO" id="GO:0006281">
    <property type="term" value="P:DNA repair"/>
    <property type="evidence" value="ECO:0007669"/>
    <property type="project" value="TreeGrafter"/>
</dbReference>
<dbReference type="SUPFAM" id="SSF52540">
    <property type="entry name" value="P-loop containing nucleoside triphosphate hydrolases"/>
    <property type="match status" value="2"/>
</dbReference>
<feature type="region of interest" description="Disordered" evidence="4">
    <location>
        <begin position="201"/>
        <end position="281"/>
    </location>
</feature>
<feature type="domain" description="Helicase C-terminal" evidence="6">
    <location>
        <begin position="970"/>
        <end position="1125"/>
    </location>
</feature>
<sequence length="1180" mass="133645">MESICSGVGKRVPVVNQNPNSNGPTDTNDGPPADPRVTARDNPLQPPRNVTVNGLSRQQTGTARREDISKILSKSLTILRSQLHLSDEDDWKRWLRSPNFMPFWNALWEDCLKKNEKTARGVGLEETLNVMQAFKEEIVNPYTDTSDWTEVHYLARFMYHALRHNTRHLDGLFKNRALRPREAEILMWSVLKAIQHLHAPSQINRPSGGRALLDGHFNPKATQKRTARNVPRTKKKRLKTGSEQNPFSNGPGEEDLIPEDGTDPTNKTPPNDTTISEEDAGQVENLFGIVSQMMSESWKTMIKSYGREEYPTKKSTEFDPADPYWQLMFARTAMQYAEIDKASDVVQQGSDWTDPDFQDISNDAISKSGHDAGVEKQESQWSSGDPHAGVDEVQEVREQVEPAYDPIDSSDRETFLDLNCFQADEVASMRVDEESEHVPPSYLMTVTEDSLKSYRSQLLWMDNSQYQPHDFDAAVSQLYLAAPEDDEVSIVKVLGVARLLEIREARQNDIPLSTGAFLGDVMGLGKTYQAIVYILEILRRAKCRHSAWQAKSTNNTKATAPVPTYRPFLLIVPSAILMQWANEIQKVTDAFDVRILFGDKKAYKTGTWKKASLITEPLTCHSEVFDGSFENANVVILTTYDTFRSRHGPPAVERWLRKQGRKNPMQYSPSLAASDYKPPGWPGDLGGVFHDVILDEGHTVRNKDSGLSISIRWLQARFHLIMSGTIFYNSIMDFAGYVDLIVAEEANQVWDQPDKMRELNVGPGDNPFALDDSHPGAFLRFTRRALDRFVFSNSITVAVASVRLKMIMPSIMVRRTLSSVIHIRGKTAVIGARIPPSQTRIINVQFTDAERNLYDTLVAPHYKGLIMEKDHKIVLNMAKYRMLTLLTTWLGFEYVESVLTASNLDDFLRLFAYNTVCQSLGRTVHRKQYANARTWFDAARKEGKRIYPSINAIRTLLRGSPKMRAMLPIVIHNCLIRKEKQIIWCNFPANQIHVAAVLKECSIDARIFHAKLDYRQRDILIHAFTNTDECQILIMSLAVNALGLNLQPRCNIMHFYDLPITKAVMDQAIGRLRRFGQQLVVIVYVYQVSKSWNTRQATAAGQKAVASMICDLNVDMFKVAIQSTEDVRFLNWVVRNGHLHRLGDGEQPLAEDITEDTQILQAIQDSFVEQVGLAADSNNL</sequence>
<keyword evidence="1" id="KW-0547">Nucleotide-binding</keyword>
<evidence type="ECO:0000256" key="2">
    <source>
        <dbReference type="ARBA" id="ARBA00022801"/>
    </source>
</evidence>
<feature type="compositionally biased region" description="Basic residues" evidence="4">
    <location>
        <begin position="222"/>
        <end position="239"/>
    </location>
</feature>
<dbReference type="InterPro" id="IPR049730">
    <property type="entry name" value="SNF2/RAD54-like_C"/>
</dbReference>
<evidence type="ECO:0000256" key="4">
    <source>
        <dbReference type="SAM" id="MobiDB-lite"/>
    </source>
</evidence>
<protein>
    <recommendedName>
        <fullName evidence="9">Helicase ATP-binding domain-containing protein</fullName>
    </recommendedName>
</protein>
<feature type="compositionally biased region" description="Low complexity" evidence="4">
    <location>
        <begin position="263"/>
        <end position="274"/>
    </location>
</feature>
<feature type="region of interest" description="Disordered" evidence="4">
    <location>
        <begin position="367"/>
        <end position="388"/>
    </location>
</feature>
<evidence type="ECO:0000259" key="6">
    <source>
        <dbReference type="PROSITE" id="PS51194"/>
    </source>
</evidence>
<evidence type="ECO:0000256" key="3">
    <source>
        <dbReference type="ARBA" id="ARBA00022840"/>
    </source>
</evidence>
<keyword evidence="8" id="KW-1185">Reference proteome</keyword>
<keyword evidence="2" id="KW-0378">Hydrolase</keyword>
<dbReference type="InterPro" id="IPR000330">
    <property type="entry name" value="SNF2_N"/>
</dbReference>
<dbReference type="STRING" id="5098.A0A507QMI6"/>
<dbReference type="InterPro" id="IPR050628">
    <property type="entry name" value="SNF2_RAD54_helicase_TF"/>
</dbReference>
<dbReference type="Gene3D" id="3.40.50.10810">
    <property type="entry name" value="Tandem AAA-ATPase domain"/>
    <property type="match status" value="1"/>
</dbReference>
<dbReference type="Pfam" id="PF00176">
    <property type="entry name" value="SNF2-rel_dom"/>
    <property type="match status" value="1"/>
</dbReference>
<accession>A0A507QMI6</accession>
<evidence type="ECO:0000313" key="8">
    <source>
        <dbReference type="Proteomes" id="UP000319663"/>
    </source>
</evidence>
<dbReference type="Proteomes" id="UP000319663">
    <property type="component" value="Unassembled WGS sequence"/>
</dbReference>
<evidence type="ECO:0000256" key="1">
    <source>
        <dbReference type="ARBA" id="ARBA00022741"/>
    </source>
</evidence>
<feature type="compositionally biased region" description="Basic and acidic residues" evidence="4">
    <location>
        <begin position="368"/>
        <end position="378"/>
    </location>
</feature>
<dbReference type="PROSITE" id="PS51194">
    <property type="entry name" value="HELICASE_CTER"/>
    <property type="match status" value="1"/>
</dbReference>
<dbReference type="GO" id="GO:0008094">
    <property type="term" value="F:ATP-dependent activity, acting on DNA"/>
    <property type="evidence" value="ECO:0007669"/>
    <property type="project" value="TreeGrafter"/>
</dbReference>
<dbReference type="InterPro" id="IPR014001">
    <property type="entry name" value="Helicase_ATP-bd"/>
</dbReference>
<proteinExistence type="predicted"/>
<keyword evidence="3" id="KW-0067">ATP-binding</keyword>
<dbReference type="InterPro" id="IPR027417">
    <property type="entry name" value="P-loop_NTPase"/>
</dbReference>
<dbReference type="Gene3D" id="3.40.50.300">
    <property type="entry name" value="P-loop containing nucleotide triphosphate hydrolases"/>
    <property type="match status" value="1"/>
</dbReference>
<dbReference type="SMART" id="SM00490">
    <property type="entry name" value="HELICc"/>
    <property type="match status" value="1"/>
</dbReference>
<organism evidence="7 8">
    <name type="scientific">Monascus purpureus</name>
    <name type="common">Red mold</name>
    <name type="synonym">Monascus anka</name>
    <dbReference type="NCBI Taxonomy" id="5098"/>
    <lineage>
        <taxon>Eukaryota</taxon>
        <taxon>Fungi</taxon>
        <taxon>Dikarya</taxon>
        <taxon>Ascomycota</taxon>
        <taxon>Pezizomycotina</taxon>
        <taxon>Eurotiomycetes</taxon>
        <taxon>Eurotiomycetidae</taxon>
        <taxon>Eurotiales</taxon>
        <taxon>Aspergillaceae</taxon>
        <taxon>Monascus</taxon>
    </lineage>
</organism>
<dbReference type="InterPro" id="IPR038718">
    <property type="entry name" value="SNF2-like_sf"/>
</dbReference>
<dbReference type="GO" id="GO:0005524">
    <property type="term" value="F:ATP binding"/>
    <property type="evidence" value="ECO:0007669"/>
    <property type="project" value="UniProtKB-KW"/>
</dbReference>
<evidence type="ECO:0000313" key="7">
    <source>
        <dbReference type="EMBL" id="TQB69043.1"/>
    </source>
</evidence>
<feature type="compositionally biased region" description="Polar residues" evidence="4">
    <location>
        <begin position="15"/>
        <end position="28"/>
    </location>
</feature>
<feature type="compositionally biased region" description="Acidic residues" evidence="4">
    <location>
        <begin position="252"/>
        <end position="262"/>
    </location>
</feature>
<dbReference type="InterPro" id="IPR001650">
    <property type="entry name" value="Helicase_C-like"/>
</dbReference>
<feature type="compositionally biased region" description="Polar residues" evidence="4">
    <location>
        <begin position="48"/>
        <end position="62"/>
    </location>
</feature>
<reference evidence="7 8" key="1">
    <citation type="submission" date="2019-06" db="EMBL/GenBank/DDBJ databases">
        <title>Wine fermentation using esterase from Monascus purpureus.</title>
        <authorList>
            <person name="Geng C."/>
            <person name="Zhang Y."/>
        </authorList>
    </citation>
    <scope>NUCLEOTIDE SEQUENCE [LARGE SCALE GENOMIC DNA]</scope>
    <source>
        <strain evidence="7">HQ1</strain>
    </source>
</reference>
<dbReference type="GO" id="GO:0016787">
    <property type="term" value="F:hydrolase activity"/>
    <property type="evidence" value="ECO:0007669"/>
    <property type="project" value="UniProtKB-KW"/>
</dbReference>
<feature type="region of interest" description="Disordered" evidence="4">
    <location>
        <begin position="1"/>
        <end position="64"/>
    </location>
</feature>
<dbReference type="CDD" id="cd18793">
    <property type="entry name" value="SF2_C_SNF"/>
    <property type="match status" value="1"/>
</dbReference>
<evidence type="ECO:0000259" key="5">
    <source>
        <dbReference type="PROSITE" id="PS51192"/>
    </source>
</evidence>
<name>A0A507QMI6_MONPU</name>
<gene>
    <name evidence="7" type="ORF">MPDQ_002407</name>
</gene>
<evidence type="ECO:0008006" key="9">
    <source>
        <dbReference type="Google" id="ProtNLM"/>
    </source>
</evidence>
<dbReference type="Pfam" id="PF00271">
    <property type="entry name" value="Helicase_C"/>
    <property type="match status" value="1"/>
</dbReference>
<feature type="domain" description="Helicase ATP-binding" evidence="5">
    <location>
        <begin position="507"/>
        <end position="744"/>
    </location>
</feature>
<dbReference type="GO" id="GO:0005634">
    <property type="term" value="C:nucleus"/>
    <property type="evidence" value="ECO:0007669"/>
    <property type="project" value="TreeGrafter"/>
</dbReference>
<dbReference type="EMBL" id="VIFY01000175">
    <property type="protein sequence ID" value="TQB69043.1"/>
    <property type="molecule type" value="Genomic_DNA"/>
</dbReference>
<dbReference type="PROSITE" id="PS51192">
    <property type="entry name" value="HELICASE_ATP_BIND_1"/>
    <property type="match status" value="1"/>
</dbReference>